<evidence type="ECO:0000256" key="1">
    <source>
        <dbReference type="SAM" id="MobiDB-lite"/>
    </source>
</evidence>
<evidence type="ECO:0000313" key="3">
    <source>
        <dbReference type="Proteomes" id="UP000068067"/>
    </source>
</evidence>
<feature type="region of interest" description="Disordered" evidence="1">
    <location>
        <begin position="97"/>
        <end position="159"/>
    </location>
</feature>
<dbReference type="AlphaFoldDB" id="A0A0M4CY42"/>
<organism evidence="2 3">
    <name type="scientific">Corynebacterium deserti GIMN1.010</name>
    <dbReference type="NCBI Taxonomy" id="931089"/>
    <lineage>
        <taxon>Bacteria</taxon>
        <taxon>Bacillati</taxon>
        <taxon>Actinomycetota</taxon>
        <taxon>Actinomycetes</taxon>
        <taxon>Mycobacteriales</taxon>
        <taxon>Corynebacteriaceae</taxon>
        <taxon>Corynebacterium</taxon>
    </lineage>
</organism>
<gene>
    <name evidence="2" type="ORF">CDES_07680</name>
</gene>
<dbReference type="InterPro" id="IPR036388">
    <property type="entry name" value="WH-like_DNA-bd_sf"/>
</dbReference>
<dbReference type="OrthoDB" id="3383452at2"/>
<proteinExistence type="predicted"/>
<dbReference type="InterPro" id="IPR036390">
    <property type="entry name" value="WH_DNA-bd_sf"/>
</dbReference>
<dbReference type="Proteomes" id="UP000068067">
    <property type="component" value="Chromosome"/>
</dbReference>
<evidence type="ECO:0000313" key="2">
    <source>
        <dbReference type="EMBL" id="ALC05945.1"/>
    </source>
</evidence>
<dbReference type="Pfam" id="PF13730">
    <property type="entry name" value="HTH_36"/>
    <property type="match status" value="1"/>
</dbReference>
<protein>
    <recommendedName>
        <fullName evidence="4">Helix-turn-helix domain-containing protein</fullName>
    </recommendedName>
</protein>
<dbReference type="Gene3D" id="1.10.10.10">
    <property type="entry name" value="Winged helix-like DNA-binding domain superfamily/Winged helix DNA-binding domain"/>
    <property type="match status" value="1"/>
</dbReference>
<reference evidence="2 3" key="1">
    <citation type="submission" date="2014-08" db="EMBL/GenBank/DDBJ databases">
        <title>Complete genome sequence of Corynebacterium deserti GIMN1.010 (=DSM 45689), isolated from desert sand in western China.</title>
        <authorList>
            <person name="Ruckert C."/>
            <person name="Albersmeier A."/>
            <person name="Kalinowski J."/>
        </authorList>
    </citation>
    <scope>NUCLEOTIDE SEQUENCE [LARGE SCALE GENOMIC DNA]</scope>
    <source>
        <strain evidence="2 3">GIMN1.010</strain>
    </source>
</reference>
<sequence>MSLKAMIWVMEEAPVDNHAELVVLYALADRASDNGQAAYPAVSWIAERARCSTRTVQRHLKNLERKGLIRKGDQRIVGHFRSDRRPTVWDLDLSLTQENTGCQPDTPPNDERGDTGDATGCQNDANGVTPSAERGDRAVSPKPSLTIPKPSLNQPPIVPHGGRAPYPASFEEFWKTYPRRVGKRTAHKAWERAIKRAGEEQILFGAQSLAKDPNLPQEQFIPHPTTWLNRDGWEDAQMPSADPVAKSAEDYLAEWGIEDDSQDWLEGEVIDGELL</sequence>
<dbReference type="KEGG" id="cdx:CDES_07680"/>
<evidence type="ECO:0008006" key="4">
    <source>
        <dbReference type="Google" id="ProtNLM"/>
    </source>
</evidence>
<dbReference type="PATRIC" id="fig|931089.4.peg.1551"/>
<accession>A0A0M4CY42</accession>
<keyword evidence="3" id="KW-1185">Reference proteome</keyword>
<feature type="compositionally biased region" description="Polar residues" evidence="1">
    <location>
        <begin position="120"/>
        <end position="129"/>
    </location>
</feature>
<dbReference type="STRING" id="931089.CDES_07680"/>
<name>A0A0M4CY42_9CORY</name>
<dbReference type="SUPFAM" id="SSF46785">
    <property type="entry name" value="Winged helix' DNA-binding domain"/>
    <property type="match status" value="1"/>
</dbReference>
<dbReference type="EMBL" id="CP009220">
    <property type="protein sequence ID" value="ALC05945.1"/>
    <property type="molecule type" value="Genomic_DNA"/>
</dbReference>